<dbReference type="Gramene" id="NC6G0256670.1">
    <property type="protein sequence ID" value="NC6G0256670.1:cds"/>
    <property type="gene ID" value="NC6G0256670"/>
</dbReference>
<dbReference type="AlphaFoldDB" id="A0A5K1DVI5"/>
<evidence type="ECO:0000313" key="1">
    <source>
        <dbReference type="EMBL" id="VVW43431.1"/>
    </source>
</evidence>
<proteinExistence type="predicted"/>
<sequence>METRAPLRPTYLNVYRWPESDVEFVKTVAEKGTGSNGSICSSGRRREYQRVVDSYSCRQMYLRSYTFSRKETVPEKTRKFVGKLKMKAFRSRRSGGGSSGSLSCDSLVSVFLRVLSCTTKLDVVDPSK</sequence>
<gene>
    <name evidence="1" type="ORF">NYM_LOCUS22212</name>
</gene>
<organism evidence="1">
    <name type="scientific">Nymphaea colorata</name>
    <name type="common">pocket water lily</name>
    <dbReference type="NCBI Taxonomy" id="210225"/>
    <lineage>
        <taxon>Eukaryota</taxon>
        <taxon>Viridiplantae</taxon>
        <taxon>Streptophyta</taxon>
        <taxon>Embryophyta</taxon>
        <taxon>Tracheophyta</taxon>
        <taxon>Spermatophyta</taxon>
        <taxon>Magnoliopsida</taxon>
        <taxon>Nymphaeales</taxon>
        <taxon>Nymphaeaceae</taxon>
        <taxon>Nymphaea</taxon>
    </lineage>
</organism>
<dbReference type="PANTHER" id="PTHR35304">
    <property type="entry name" value="OS05G0120300 PROTEIN-RELATED"/>
    <property type="match status" value="1"/>
</dbReference>
<reference evidence="1" key="1">
    <citation type="submission" date="2019-09" db="EMBL/GenBank/DDBJ databases">
        <authorList>
            <person name="Zhang L."/>
        </authorList>
    </citation>
    <scope>NUCLEOTIDE SEQUENCE</scope>
</reference>
<dbReference type="EMBL" id="LR721784">
    <property type="protein sequence ID" value="VVW43431.1"/>
    <property type="molecule type" value="Genomic_DNA"/>
</dbReference>
<dbReference type="OMA" id="YLNVYRW"/>
<protein>
    <submittedName>
        <fullName evidence="1">Uncharacterized protein</fullName>
    </submittedName>
</protein>
<name>A0A5K1DVI5_9MAGN</name>
<dbReference type="OrthoDB" id="749576at2759"/>
<dbReference type="PANTHER" id="PTHR35304:SF1">
    <property type="entry name" value="OS05G0120300 PROTEIN"/>
    <property type="match status" value="1"/>
</dbReference>
<accession>A0A5K1DVI5</accession>